<dbReference type="EMBL" id="JAUFPN010000159">
    <property type="protein sequence ID" value="MDN3566032.1"/>
    <property type="molecule type" value="Genomic_DNA"/>
</dbReference>
<protein>
    <submittedName>
        <fullName evidence="1">Anti-sigma factor</fullName>
    </submittedName>
</protein>
<evidence type="ECO:0000313" key="2">
    <source>
        <dbReference type="Proteomes" id="UP001529369"/>
    </source>
</evidence>
<sequence length="261" mass="27688">MSTRPVTEEDLHGLVDLALDASRQVEVESYLALHPEVAARVADYRSQRAALREALAPVAQEPLPPELGIGRLIAARHHPALAGWRVAAAALLMLGLGGAGGWGLHGLTTSDAQAHTQGIAALSQQATDSYATYVADRQRPVELRADSRAELVAWASDRLGRPVALPDLSASGYRLMGGRVVPTPQGPAAMFMFDDDRGTRLVLLTRGMAMDRDTPMAHRAQGPVGAFTWASEGNGYSLVGALPAAALHPLADAVRRQMGRV</sequence>
<dbReference type="RefSeq" id="WP_290317925.1">
    <property type="nucleotide sequence ID" value="NZ_JAUFPN010000159.1"/>
</dbReference>
<keyword evidence="2" id="KW-1185">Reference proteome</keyword>
<proteinExistence type="predicted"/>
<accession>A0ABT8A898</accession>
<evidence type="ECO:0000313" key="1">
    <source>
        <dbReference type="EMBL" id="MDN3566032.1"/>
    </source>
</evidence>
<dbReference type="Proteomes" id="UP001529369">
    <property type="component" value="Unassembled WGS sequence"/>
</dbReference>
<reference evidence="2" key="1">
    <citation type="journal article" date="2019" name="Int. J. Syst. Evol. Microbiol.">
        <title>The Global Catalogue of Microorganisms (GCM) 10K type strain sequencing project: providing services to taxonomists for standard genome sequencing and annotation.</title>
        <authorList>
            <consortium name="The Broad Institute Genomics Platform"/>
            <consortium name="The Broad Institute Genome Sequencing Center for Infectious Disease"/>
            <person name="Wu L."/>
            <person name="Ma J."/>
        </authorList>
    </citation>
    <scope>NUCLEOTIDE SEQUENCE [LARGE SCALE GENOMIC DNA]</scope>
    <source>
        <strain evidence="2">CECT 7131</strain>
    </source>
</reference>
<comment type="caution">
    <text evidence="1">The sequence shown here is derived from an EMBL/GenBank/DDBJ whole genome shotgun (WGS) entry which is preliminary data.</text>
</comment>
<name>A0ABT8A898_9PROT</name>
<organism evidence="1 2">
    <name type="scientific">Paeniroseomonas aquatica</name>
    <dbReference type="NCBI Taxonomy" id="373043"/>
    <lineage>
        <taxon>Bacteria</taxon>
        <taxon>Pseudomonadati</taxon>
        <taxon>Pseudomonadota</taxon>
        <taxon>Alphaproteobacteria</taxon>
        <taxon>Acetobacterales</taxon>
        <taxon>Acetobacteraceae</taxon>
        <taxon>Paeniroseomonas</taxon>
    </lineage>
</organism>
<gene>
    <name evidence="1" type="ORF">QWZ14_16810</name>
</gene>